<keyword evidence="1" id="KW-0962">Peroxisome biogenesis</keyword>
<dbReference type="GO" id="GO:0007031">
    <property type="term" value="P:peroxisome organization"/>
    <property type="evidence" value="ECO:0007669"/>
    <property type="project" value="UniProtKB-KW"/>
</dbReference>
<keyword evidence="3" id="KW-1185">Reference proteome</keyword>
<dbReference type="GO" id="GO:0005778">
    <property type="term" value="C:peroxisomal membrane"/>
    <property type="evidence" value="ECO:0007669"/>
    <property type="project" value="UniProtKB-SubCell"/>
</dbReference>
<keyword evidence="1" id="KW-0576">Peroxisome</keyword>
<reference evidence="2 3" key="1">
    <citation type="journal article" date="2020" name="J. Phycol.">
        <title>Comparative genome analysis reveals Cyanidiococcus gen. nov., a new extremophilic red algal genus sister to Cyanidioschyzon (Cyanidioschyzonaceae, Rhodophyta).</title>
        <authorList>
            <person name="Liu S.-L."/>
            <person name="Chiang Y.-R."/>
            <person name="Yoon H.S."/>
            <person name="Fu H.-Y."/>
        </authorList>
    </citation>
    <scope>NUCLEOTIDE SEQUENCE [LARGE SCALE GENOMIC DNA]</scope>
    <source>
        <strain evidence="2 3">THAL066</strain>
    </source>
</reference>
<comment type="caution">
    <text evidence="2">The sequence shown here is derived from an EMBL/GenBank/DDBJ whole genome shotgun (WGS) entry which is preliminary data.</text>
</comment>
<evidence type="ECO:0000256" key="1">
    <source>
        <dbReference type="RuleBase" id="RU365003"/>
    </source>
</evidence>
<proteinExistence type="inferred from homology"/>
<sequence length="385" mass="43769">MLSQRRTSAADDIVHERSNRTHIEATVEEAATDPAALTRSHWFYSWLGARTLQPAAPRFASQEDNQRNAVWSARPPYYVALVLETLKAILRMTLQSQPVELSRTADAHRCAQNERSQVRRMLVDWDRNGAQQLGLVIRRGRRTKRSFLTLLRKPPHDSSGATTGSRASGIVDHLHSQDGQRQETDALVNRAASNAGHGRELTPLSIEDLFMFVVDRRGLVMAERLWSATERYLWQLIQQKDEPVRFADEESARHSDISGDLLRQHVAIWIRIWRPVIYLLLVPRVKPWSSWLVSFMLDFVSSRWLASPLGNQTDARGSRAVVRADAIPPAPLLLYMLREPVFSSFFVRKLVLPWSRRGRAGRFVASLVLGLAQAATKYYFLTAAS</sequence>
<comment type="subcellular location">
    <subcellularLocation>
        <location evidence="1">Peroxisome membrane</location>
    </subcellularLocation>
</comment>
<name>A0A7J7IH64_9RHOD</name>
<dbReference type="InterPro" id="IPR013919">
    <property type="entry name" value="Pex16"/>
</dbReference>
<dbReference type="EMBL" id="VWRR01000012">
    <property type="protein sequence ID" value="KAF6001857.1"/>
    <property type="molecule type" value="Genomic_DNA"/>
</dbReference>
<dbReference type="OrthoDB" id="10529766at2759"/>
<evidence type="ECO:0000313" key="2">
    <source>
        <dbReference type="EMBL" id="KAF6001857.1"/>
    </source>
</evidence>
<dbReference type="Proteomes" id="UP000530660">
    <property type="component" value="Unassembled WGS sequence"/>
</dbReference>
<comment type="similarity">
    <text evidence="1">Belongs to the peroxin-16 family.</text>
</comment>
<protein>
    <recommendedName>
        <fullName evidence="1">Peroxisomal membrane protein PEX16</fullName>
    </recommendedName>
</protein>
<dbReference type="Pfam" id="PF08610">
    <property type="entry name" value="Pex16"/>
    <property type="match status" value="1"/>
</dbReference>
<dbReference type="AlphaFoldDB" id="A0A7J7IH64"/>
<evidence type="ECO:0000313" key="3">
    <source>
        <dbReference type="Proteomes" id="UP000530660"/>
    </source>
</evidence>
<organism evidence="2 3">
    <name type="scientific">Cyanidiococcus yangmingshanensis</name>
    <dbReference type="NCBI Taxonomy" id="2690220"/>
    <lineage>
        <taxon>Eukaryota</taxon>
        <taxon>Rhodophyta</taxon>
        <taxon>Bangiophyceae</taxon>
        <taxon>Cyanidiales</taxon>
        <taxon>Cyanidiaceae</taxon>
        <taxon>Cyanidiococcus</taxon>
    </lineage>
</organism>
<gene>
    <name evidence="2" type="ORF">F1559_000336</name>
</gene>
<accession>A0A7J7IH64</accession>